<dbReference type="Gene3D" id="3.40.50.300">
    <property type="entry name" value="P-loop containing nucleotide triphosphate hydrolases"/>
    <property type="match status" value="1"/>
</dbReference>
<dbReference type="InterPro" id="IPR003439">
    <property type="entry name" value="ABC_transporter-like_ATP-bd"/>
</dbReference>
<evidence type="ECO:0000256" key="4">
    <source>
        <dbReference type="ARBA" id="ARBA00022840"/>
    </source>
</evidence>
<feature type="domain" description="ABC transmembrane type-1" evidence="8">
    <location>
        <begin position="63"/>
        <end position="390"/>
    </location>
</feature>
<organism evidence="9 10">
    <name type="scientific">Megaselia scalaris</name>
    <name type="common">Humpbacked fly</name>
    <name type="synonym">Phora scalaris</name>
    <dbReference type="NCBI Taxonomy" id="36166"/>
    <lineage>
        <taxon>Eukaryota</taxon>
        <taxon>Metazoa</taxon>
        <taxon>Ecdysozoa</taxon>
        <taxon>Arthropoda</taxon>
        <taxon>Hexapoda</taxon>
        <taxon>Insecta</taxon>
        <taxon>Pterygota</taxon>
        <taxon>Neoptera</taxon>
        <taxon>Endopterygota</taxon>
        <taxon>Diptera</taxon>
        <taxon>Brachycera</taxon>
        <taxon>Muscomorpha</taxon>
        <taxon>Platypezoidea</taxon>
        <taxon>Phoridae</taxon>
        <taxon>Megaseliini</taxon>
        <taxon>Megaselia</taxon>
    </lineage>
</organism>
<evidence type="ECO:0000256" key="5">
    <source>
        <dbReference type="ARBA" id="ARBA00022989"/>
    </source>
</evidence>
<feature type="transmembrane region" description="Helical" evidence="7">
    <location>
        <begin position="238"/>
        <end position="260"/>
    </location>
</feature>
<dbReference type="OMA" id="CHRRESP"/>
<dbReference type="Pfam" id="PF00664">
    <property type="entry name" value="ABC_membrane"/>
    <property type="match status" value="2"/>
</dbReference>
<feature type="transmembrane region" description="Helical" evidence="7">
    <location>
        <begin position="364"/>
        <end position="393"/>
    </location>
</feature>
<name>T1GRZ1_MEGSC</name>
<dbReference type="PROSITE" id="PS50929">
    <property type="entry name" value="ABC_TM1F"/>
    <property type="match status" value="1"/>
</dbReference>
<dbReference type="AlphaFoldDB" id="T1GRZ1"/>
<reference evidence="9" key="2">
    <citation type="submission" date="2015-06" db="UniProtKB">
        <authorList>
            <consortium name="EnsemblMetazoa"/>
        </authorList>
    </citation>
    <scope>IDENTIFICATION</scope>
</reference>
<dbReference type="Pfam" id="PF00005">
    <property type="entry name" value="ABC_tran"/>
    <property type="match status" value="1"/>
</dbReference>
<evidence type="ECO:0000256" key="3">
    <source>
        <dbReference type="ARBA" id="ARBA00022741"/>
    </source>
</evidence>
<dbReference type="GO" id="GO:0005524">
    <property type="term" value="F:ATP binding"/>
    <property type="evidence" value="ECO:0007669"/>
    <property type="project" value="UniProtKB-KW"/>
</dbReference>
<evidence type="ECO:0000313" key="9">
    <source>
        <dbReference type="EnsemblMetazoa" id="MESCA006438-PA"/>
    </source>
</evidence>
<keyword evidence="10" id="KW-1185">Reference proteome</keyword>
<sequence>MPLLVKGSKVPLEFSNLGKLSEEDSSRSHYDRFLLTYKTIKNKSQSWSLWLCYFKCNWKSFTLGGFLKVLGDLCALCGPLSIQYIVQYTEGEYSIKNTIGPSLNDGFNKSLVEIRKNLKQFLIMKTKNNDSEIVAISFSTHQNFRVLYNNWEDILYNGWIMAYIVLLASLIQGVLSQSSSHLLNINGIYIKTSLQGLIYRKVLLLSPKNFQSKSKKDDEKTSNVINLMSEDCGSVMNFFWVIHYVWTIPLKIGVIMYLLYGKLGISALIGSWTCILINYTDERIKKTNDVFLGIKLIKLNAWEKVFMEKIKSLRLKELSLLNKDSFYWGVITILIHITPIFITVTTLGIYVFMNGRKQLTSSVLFSAIALFNQLTVPLLIFPVTLPVIISAIISTNRIHKFLNLSEITREFEGIRHMARMLSKSDASLNVYDELCVEPPCEPIRSSKDLCQIDEDKAVVIKNAVFSWDNENKLNIEAIEIPRGKLTVIVGDNGSGKSSLLLSLIQEMNKISGQVLWNKYSSIAYVSQEPWLQNSKIRDNILFGELYRPKRYDLVLEACALKDDLKLMPSGDLTLIKGNGINISGGQKQRIAVARAIYSSSNVIILI</sequence>
<dbReference type="EMBL" id="CAQQ02115039">
    <property type="status" value="NOT_ANNOTATED_CDS"/>
    <property type="molecule type" value="Genomic_DNA"/>
</dbReference>
<evidence type="ECO:0000256" key="2">
    <source>
        <dbReference type="ARBA" id="ARBA00022692"/>
    </source>
</evidence>
<proteinExistence type="predicted"/>
<evidence type="ECO:0000256" key="6">
    <source>
        <dbReference type="ARBA" id="ARBA00023136"/>
    </source>
</evidence>
<dbReference type="PANTHER" id="PTHR24223">
    <property type="entry name" value="ATP-BINDING CASSETTE SUB-FAMILY C"/>
    <property type="match status" value="1"/>
</dbReference>
<evidence type="ECO:0000256" key="7">
    <source>
        <dbReference type="SAM" id="Phobius"/>
    </source>
</evidence>
<dbReference type="InterPro" id="IPR011527">
    <property type="entry name" value="ABC1_TM_dom"/>
</dbReference>
<dbReference type="STRING" id="36166.T1GRZ1"/>
<keyword evidence="2 7" id="KW-0812">Transmembrane</keyword>
<protein>
    <recommendedName>
        <fullName evidence="8">ABC transmembrane type-1 domain-containing protein</fullName>
    </recommendedName>
</protein>
<evidence type="ECO:0000259" key="8">
    <source>
        <dbReference type="PROSITE" id="PS50929"/>
    </source>
</evidence>
<keyword evidence="5 7" id="KW-1133">Transmembrane helix</keyword>
<evidence type="ECO:0000313" key="10">
    <source>
        <dbReference type="Proteomes" id="UP000015102"/>
    </source>
</evidence>
<dbReference type="SUPFAM" id="SSF52540">
    <property type="entry name" value="P-loop containing nucleoside triphosphate hydrolases"/>
    <property type="match status" value="1"/>
</dbReference>
<evidence type="ECO:0000256" key="1">
    <source>
        <dbReference type="ARBA" id="ARBA00022448"/>
    </source>
</evidence>
<keyword evidence="3" id="KW-0547">Nucleotide-binding</keyword>
<keyword evidence="4" id="KW-0067">ATP-binding</keyword>
<keyword evidence="1" id="KW-0813">Transport</keyword>
<dbReference type="InterPro" id="IPR027417">
    <property type="entry name" value="P-loop_NTPase"/>
</dbReference>
<dbReference type="GO" id="GO:0016020">
    <property type="term" value="C:membrane"/>
    <property type="evidence" value="ECO:0007669"/>
    <property type="project" value="InterPro"/>
</dbReference>
<dbReference type="InterPro" id="IPR036640">
    <property type="entry name" value="ABC1_TM_sf"/>
</dbReference>
<dbReference type="Gene3D" id="1.20.1560.10">
    <property type="entry name" value="ABC transporter type 1, transmembrane domain"/>
    <property type="match status" value="1"/>
</dbReference>
<dbReference type="Proteomes" id="UP000015102">
    <property type="component" value="Unassembled WGS sequence"/>
</dbReference>
<dbReference type="EnsemblMetazoa" id="MESCA006438-RA">
    <property type="protein sequence ID" value="MESCA006438-PA"/>
    <property type="gene ID" value="MESCA006438"/>
</dbReference>
<dbReference type="PANTHER" id="PTHR24223:SF461">
    <property type="entry name" value="ATP-BINDING CASSETTE SUB-FAMILY C MEMBER SUR"/>
    <property type="match status" value="1"/>
</dbReference>
<accession>T1GRZ1</accession>
<feature type="transmembrane region" description="Helical" evidence="7">
    <location>
        <begin position="326"/>
        <end position="352"/>
    </location>
</feature>
<dbReference type="HOGENOM" id="CLU_000604_27_14_1"/>
<reference evidence="10" key="1">
    <citation type="submission" date="2013-02" db="EMBL/GenBank/DDBJ databases">
        <authorList>
            <person name="Hughes D."/>
        </authorList>
    </citation>
    <scope>NUCLEOTIDE SEQUENCE</scope>
    <source>
        <strain>Durham</strain>
        <strain evidence="10">NC isolate 2 -- Noor lab</strain>
    </source>
</reference>
<feature type="transmembrane region" description="Helical" evidence="7">
    <location>
        <begin position="154"/>
        <end position="175"/>
    </location>
</feature>
<dbReference type="SUPFAM" id="SSF90123">
    <property type="entry name" value="ABC transporter transmembrane region"/>
    <property type="match status" value="1"/>
</dbReference>
<dbReference type="GO" id="GO:0140359">
    <property type="term" value="F:ABC-type transporter activity"/>
    <property type="evidence" value="ECO:0007669"/>
    <property type="project" value="InterPro"/>
</dbReference>
<dbReference type="InterPro" id="IPR050173">
    <property type="entry name" value="ABC_transporter_C-like"/>
</dbReference>
<dbReference type="GO" id="GO:0016887">
    <property type="term" value="F:ATP hydrolysis activity"/>
    <property type="evidence" value="ECO:0007669"/>
    <property type="project" value="InterPro"/>
</dbReference>
<keyword evidence="6 7" id="KW-0472">Membrane</keyword>